<reference evidence="2 3" key="1">
    <citation type="journal article" date="2018" name="Front. Plant Sci.">
        <title>Red Clover (Trifolium pratense) and Zigzag Clover (T. medium) - A Picture of Genomic Similarities and Differences.</title>
        <authorList>
            <person name="Dluhosova J."/>
            <person name="Istvanek J."/>
            <person name="Nedelnik J."/>
            <person name="Repkova J."/>
        </authorList>
    </citation>
    <scope>NUCLEOTIDE SEQUENCE [LARGE SCALE GENOMIC DNA]</scope>
    <source>
        <strain evidence="3">cv. 10/8</strain>
        <tissue evidence="2">Leaf</tissue>
    </source>
</reference>
<dbReference type="AlphaFoldDB" id="A0A392V9F7"/>
<dbReference type="EMBL" id="LXQA011102854">
    <property type="protein sequence ID" value="MCI84948.1"/>
    <property type="molecule type" value="Genomic_DNA"/>
</dbReference>
<dbReference type="Proteomes" id="UP000265520">
    <property type="component" value="Unassembled WGS sequence"/>
</dbReference>
<sequence>IPRSLSSGDKNPSTDFESGSDCGILEAGSGKISEIWRRMRRSSKCEEFGRVCNGMSDAIGGRG</sequence>
<feature type="non-terminal residue" evidence="2">
    <location>
        <position position="1"/>
    </location>
</feature>
<feature type="compositionally biased region" description="Polar residues" evidence="1">
    <location>
        <begin position="1"/>
        <end position="17"/>
    </location>
</feature>
<proteinExistence type="predicted"/>
<name>A0A392V9F7_9FABA</name>
<keyword evidence="3" id="KW-1185">Reference proteome</keyword>
<organism evidence="2 3">
    <name type="scientific">Trifolium medium</name>
    <dbReference type="NCBI Taxonomy" id="97028"/>
    <lineage>
        <taxon>Eukaryota</taxon>
        <taxon>Viridiplantae</taxon>
        <taxon>Streptophyta</taxon>
        <taxon>Embryophyta</taxon>
        <taxon>Tracheophyta</taxon>
        <taxon>Spermatophyta</taxon>
        <taxon>Magnoliopsida</taxon>
        <taxon>eudicotyledons</taxon>
        <taxon>Gunneridae</taxon>
        <taxon>Pentapetalae</taxon>
        <taxon>rosids</taxon>
        <taxon>fabids</taxon>
        <taxon>Fabales</taxon>
        <taxon>Fabaceae</taxon>
        <taxon>Papilionoideae</taxon>
        <taxon>50 kb inversion clade</taxon>
        <taxon>NPAAA clade</taxon>
        <taxon>Hologalegina</taxon>
        <taxon>IRL clade</taxon>
        <taxon>Trifolieae</taxon>
        <taxon>Trifolium</taxon>
    </lineage>
</organism>
<accession>A0A392V9F7</accession>
<evidence type="ECO:0000313" key="3">
    <source>
        <dbReference type="Proteomes" id="UP000265520"/>
    </source>
</evidence>
<evidence type="ECO:0000313" key="2">
    <source>
        <dbReference type="EMBL" id="MCI84948.1"/>
    </source>
</evidence>
<comment type="caution">
    <text evidence="2">The sequence shown here is derived from an EMBL/GenBank/DDBJ whole genome shotgun (WGS) entry which is preliminary data.</text>
</comment>
<protein>
    <submittedName>
        <fullName evidence="2">Uncharacterized protein</fullName>
    </submittedName>
</protein>
<evidence type="ECO:0000256" key="1">
    <source>
        <dbReference type="SAM" id="MobiDB-lite"/>
    </source>
</evidence>
<feature type="region of interest" description="Disordered" evidence="1">
    <location>
        <begin position="1"/>
        <end position="22"/>
    </location>
</feature>